<dbReference type="InterPro" id="IPR002502">
    <property type="entry name" value="Amidase_domain"/>
</dbReference>
<dbReference type="InterPro" id="IPR036505">
    <property type="entry name" value="Amidase/PGRP_sf"/>
</dbReference>
<dbReference type="Proteomes" id="UP000682308">
    <property type="component" value="Unassembled WGS sequence"/>
</dbReference>
<dbReference type="EMBL" id="JAGTPG010000001">
    <property type="protein sequence ID" value="MBR8638578.1"/>
    <property type="molecule type" value="Genomic_DNA"/>
</dbReference>
<evidence type="ECO:0000259" key="1">
    <source>
        <dbReference type="SMART" id="SM00644"/>
    </source>
</evidence>
<proteinExistence type="predicted"/>
<reference evidence="2 3" key="1">
    <citation type="submission" date="2021-04" db="EMBL/GenBank/DDBJ databases">
        <title>Characterization of the biosynthetic gene cluster of new lipopeptides with antitumor activity in the genome of the marine Streptomyces PHM034.</title>
        <authorList>
            <person name="Ceniceros A."/>
            <person name="Canedo L."/>
            <person name="Mendez C."/>
            <person name="Olano C."/>
            <person name="Schleissner C."/>
            <person name="Cuevas C."/>
            <person name="De La Calle F."/>
            <person name="Salas J.A."/>
        </authorList>
    </citation>
    <scope>NUCLEOTIDE SEQUENCE [LARGE SCALE GENOMIC DNA]</scope>
    <source>
        <strain evidence="2 3">PHM034</strain>
    </source>
</reference>
<accession>A0A941F7W3</accession>
<dbReference type="SUPFAM" id="SSF55846">
    <property type="entry name" value="N-acetylmuramoyl-L-alanine amidase-like"/>
    <property type="match status" value="1"/>
</dbReference>
<feature type="domain" description="N-acetylmuramoyl-L-alanine amidase" evidence="1">
    <location>
        <begin position="27"/>
        <end position="179"/>
    </location>
</feature>
<comment type="caution">
    <text evidence="2">The sequence shown here is derived from an EMBL/GenBank/DDBJ whole genome shotgun (WGS) entry which is preliminary data.</text>
</comment>
<gene>
    <name evidence="2" type="ORF">KEF29_03010</name>
</gene>
<dbReference type="SMART" id="SM00644">
    <property type="entry name" value="Ami_2"/>
    <property type="match status" value="1"/>
</dbReference>
<evidence type="ECO:0000313" key="3">
    <source>
        <dbReference type="Proteomes" id="UP000682308"/>
    </source>
</evidence>
<evidence type="ECO:0000313" key="2">
    <source>
        <dbReference type="EMBL" id="MBR8638578.1"/>
    </source>
</evidence>
<organism evidence="2 3">
    <name type="scientific">Streptomyces tuirus</name>
    <dbReference type="NCBI Taxonomy" id="68278"/>
    <lineage>
        <taxon>Bacteria</taxon>
        <taxon>Bacillati</taxon>
        <taxon>Actinomycetota</taxon>
        <taxon>Actinomycetes</taxon>
        <taxon>Kitasatosporales</taxon>
        <taxon>Streptomycetaceae</taxon>
        <taxon>Streptomyces</taxon>
    </lineage>
</organism>
<sequence length="339" mass="36168">MATPLSADRFIAALRAEGVKVTERPGWRTYNRNHKGPWGGVNGVVIHHTAGSNSLNVCINGVAGLPGPLCHTHLAKNGTATLVGYGRTNHAGTFAANAHNAVVHESATHPRPDAAEPIDGNAHYYGIEIENLGNGKDPYPDVQYDQAVRWAAAICRAHGWSANSVIGHKEGTRRKIDPSFSMVTFRTDVDTRLKHPAGWSPGTTTPEEDDMPTAAEIADAVVNKLIAGGGVLENSDLHRIWYADKIPAARPPYNNPDYYGPDGKTVVNDTWTAKYAVQTTVEGVRETLARVRNLEGAVGAVNLSDADIATLASAVASNPALAEQIAEKVAVKLAERLAE</sequence>
<dbReference type="GO" id="GO:0009253">
    <property type="term" value="P:peptidoglycan catabolic process"/>
    <property type="evidence" value="ECO:0007669"/>
    <property type="project" value="InterPro"/>
</dbReference>
<protein>
    <submittedName>
        <fullName evidence="2">N-acetylmuramoyl-L-alanine amidase</fullName>
    </submittedName>
</protein>
<name>A0A941F7W3_9ACTN</name>
<dbReference type="GO" id="GO:0008745">
    <property type="term" value="F:N-acetylmuramoyl-L-alanine amidase activity"/>
    <property type="evidence" value="ECO:0007669"/>
    <property type="project" value="InterPro"/>
</dbReference>
<dbReference type="AlphaFoldDB" id="A0A941F7W3"/>
<dbReference type="Pfam" id="PF01510">
    <property type="entry name" value="Amidase_2"/>
    <property type="match status" value="1"/>
</dbReference>
<keyword evidence="3" id="KW-1185">Reference proteome</keyword>
<dbReference type="Gene3D" id="3.40.80.10">
    <property type="entry name" value="Peptidoglycan recognition protein-like"/>
    <property type="match status" value="1"/>
</dbReference>
<dbReference type="CDD" id="cd06583">
    <property type="entry name" value="PGRP"/>
    <property type="match status" value="1"/>
</dbReference>